<dbReference type="AlphaFoldDB" id="A0AAV7PIB0"/>
<proteinExistence type="predicted"/>
<name>A0AAV7PIB0_PLEWA</name>
<accession>A0AAV7PIB0</accession>
<evidence type="ECO:0000313" key="2">
    <source>
        <dbReference type="EMBL" id="KAJ1128037.1"/>
    </source>
</evidence>
<evidence type="ECO:0000313" key="3">
    <source>
        <dbReference type="Proteomes" id="UP001066276"/>
    </source>
</evidence>
<organism evidence="2 3">
    <name type="scientific">Pleurodeles waltl</name>
    <name type="common">Iberian ribbed newt</name>
    <dbReference type="NCBI Taxonomy" id="8319"/>
    <lineage>
        <taxon>Eukaryota</taxon>
        <taxon>Metazoa</taxon>
        <taxon>Chordata</taxon>
        <taxon>Craniata</taxon>
        <taxon>Vertebrata</taxon>
        <taxon>Euteleostomi</taxon>
        <taxon>Amphibia</taxon>
        <taxon>Batrachia</taxon>
        <taxon>Caudata</taxon>
        <taxon>Salamandroidea</taxon>
        <taxon>Salamandridae</taxon>
        <taxon>Pleurodelinae</taxon>
        <taxon>Pleurodeles</taxon>
    </lineage>
</organism>
<protein>
    <submittedName>
        <fullName evidence="2">Uncharacterized protein</fullName>
    </submittedName>
</protein>
<evidence type="ECO:0000256" key="1">
    <source>
        <dbReference type="SAM" id="MobiDB-lite"/>
    </source>
</evidence>
<feature type="compositionally biased region" description="Basic and acidic residues" evidence="1">
    <location>
        <begin position="14"/>
        <end position="29"/>
    </location>
</feature>
<dbReference type="EMBL" id="JANPWB010000011">
    <property type="protein sequence ID" value="KAJ1128037.1"/>
    <property type="molecule type" value="Genomic_DNA"/>
</dbReference>
<dbReference type="Proteomes" id="UP001066276">
    <property type="component" value="Chromosome 7"/>
</dbReference>
<gene>
    <name evidence="2" type="ORF">NDU88_006429</name>
</gene>
<keyword evidence="3" id="KW-1185">Reference proteome</keyword>
<reference evidence="2" key="1">
    <citation type="journal article" date="2022" name="bioRxiv">
        <title>Sequencing and chromosome-scale assembly of the giantPleurodeles waltlgenome.</title>
        <authorList>
            <person name="Brown T."/>
            <person name="Elewa A."/>
            <person name="Iarovenko S."/>
            <person name="Subramanian E."/>
            <person name="Araus A.J."/>
            <person name="Petzold A."/>
            <person name="Susuki M."/>
            <person name="Suzuki K.-i.T."/>
            <person name="Hayashi T."/>
            <person name="Toyoda A."/>
            <person name="Oliveira C."/>
            <person name="Osipova E."/>
            <person name="Leigh N.D."/>
            <person name="Simon A."/>
            <person name="Yun M.H."/>
        </authorList>
    </citation>
    <scope>NUCLEOTIDE SEQUENCE</scope>
    <source>
        <strain evidence="2">20211129_DDA</strain>
        <tissue evidence="2">Liver</tissue>
    </source>
</reference>
<feature type="region of interest" description="Disordered" evidence="1">
    <location>
        <begin position="1"/>
        <end position="29"/>
    </location>
</feature>
<sequence length="123" mass="13656">MYATCGHPTSIQQAREDPSKGKNDASDSLHRRDKIALDLHTATILAAIKNTKKTLEIKIEAVTIDVTLQREDHKKLADRLTGGESTLVQARPMILSQDEKLAQLEKVVKSFCAKMDDALVEIM</sequence>
<comment type="caution">
    <text evidence="2">The sequence shown here is derived from an EMBL/GenBank/DDBJ whole genome shotgun (WGS) entry which is preliminary data.</text>
</comment>